<dbReference type="GO" id="GO:0050661">
    <property type="term" value="F:NADP binding"/>
    <property type="evidence" value="ECO:0007669"/>
    <property type="project" value="TreeGrafter"/>
</dbReference>
<evidence type="ECO:0000313" key="5">
    <source>
        <dbReference type="Proteomes" id="UP000252345"/>
    </source>
</evidence>
<feature type="domain" description="Shikimate dehydrogenase substrate binding N-terminal" evidence="3">
    <location>
        <begin position="5"/>
        <end position="86"/>
    </location>
</feature>
<dbReference type="PANTHER" id="PTHR21089:SF1">
    <property type="entry name" value="BIFUNCTIONAL 3-DEHYDROQUINATE DEHYDRATASE_SHIKIMATE DEHYDROGENASE, CHLOROPLASTIC"/>
    <property type="match status" value="1"/>
</dbReference>
<dbReference type="Gene3D" id="3.40.50.720">
    <property type="entry name" value="NAD(P)-binding Rossmann-like Domain"/>
    <property type="match status" value="1"/>
</dbReference>
<evidence type="ECO:0000256" key="2">
    <source>
        <dbReference type="ARBA" id="ARBA00023141"/>
    </source>
</evidence>
<dbReference type="Gene3D" id="3.40.50.10860">
    <property type="entry name" value="Leucine Dehydrogenase, chain A, domain 1"/>
    <property type="match status" value="1"/>
</dbReference>
<dbReference type="Proteomes" id="UP000252345">
    <property type="component" value="Unassembled WGS sequence"/>
</dbReference>
<dbReference type="AlphaFoldDB" id="A0A366KC64"/>
<organism evidence="4 5">
    <name type="scientific">Bifidobacterium xylocopae</name>
    <dbReference type="NCBI Taxonomy" id="2493119"/>
    <lineage>
        <taxon>Bacteria</taxon>
        <taxon>Bacillati</taxon>
        <taxon>Actinomycetota</taxon>
        <taxon>Actinomycetes</taxon>
        <taxon>Bifidobacteriales</taxon>
        <taxon>Bifidobacteriaceae</taxon>
        <taxon>Bifidobacterium</taxon>
    </lineage>
</organism>
<dbReference type="SUPFAM" id="SSF51735">
    <property type="entry name" value="NAD(P)-binding Rossmann-fold domains"/>
    <property type="match status" value="1"/>
</dbReference>
<dbReference type="GO" id="GO:0019632">
    <property type="term" value="P:shikimate metabolic process"/>
    <property type="evidence" value="ECO:0007669"/>
    <property type="project" value="TreeGrafter"/>
</dbReference>
<dbReference type="Pfam" id="PF08501">
    <property type="entry name" value="Shikimate_dh_N"/>
    <property type="match status" value="1"/>
</dbReference>
<keyword evidence="2" id="KW-0028">Amino-acid biosynthesis</keyword>
<dbReference type="InterPro" id="IPR036291">
    <property type="entry name" value="NAD(P)-bd_dom_sf"/>
</dbReference>
<evidence type="ECO:0000313" key="4">
    <source>
        <dbReference type="EMBL" id="RBP99336.1"/>
    </source>
</evidence>
<sequence length="327" mass="34270">MHCAVLGSPITHSLSPLLHQAAYRALGLAAWTYRRAEVGAGGLPAFLSSLDASWVGLSLTMPLKREVMGMGCACDPWSVRLGIANTAILDWHGPGPSTCGGGRKRPRLALYNTDVEGIVCALAEGLSAHGDSSAFDPRPLIDGFAAGSTMTRHFSGFPGAGTAAVVIGSGATACSALAAYHCMGIHGVTIVARDTARAAKAVDLARSLDFERVEAVDMEHGADIMEDAGLVVSTLPAYAADSLADSIAALQPVETSTGPRRVLLDVAYDPRPSRLVRVWRARRGGVALGGERMLLYQAVRQVALMTGTPVDRIPIRDMNEAMRGVIG</sequence>
<dbReference type="InterPro" id="IPR013708">
    <property type="entry name" value="Shikimate_DH-bd_N"/>
</dbReference>
<evidence type="ECO:0000256" key="1">
    <source>
        <dbReference type="ARBA" id="ARBA00004871"/>
    </source>
</evidence>
<dbReference type="SUPFAM" id="SSF53223">
    <property type="entry name" value="Aminoacid dehydrogenase-like, N-terminal domain"/>
    <property type="match status" value="1"/>
</dbReference>
<dbReference type="GO" id="GO:0009423">
    <property type="term" value="P:chorismate biosynthetic process"/>
    <property type="evidence" value="ECO:0007669"/>
    <property type="project" value="TreeGrafter"/>
</dbReference>
<keyword evidence="2" id="KW-0057">Aromatic amino acid biosynthesis</keyword>
<dbReference type="PANTHER" id="PTHR21089">
    <property type="entry name" value="SHIKIMATE DEHYDROGENASE"/>
    <property type="match status" value="1"/>
</dbReference>
<dbReference type="InterPro" id="IPR046346">
    <property type="entry name" value="Aminoacid_DH-like_N_sf"/>
</dbReference>
<reference evidence="4 5" key="1">
    <citation type="submission" date="2017-10" db="EMBL/GenBank/DDBJ databases">
        <title>Bifidobacterium xylocopum sp. nov. and Bifidobacterium aemilianum sp. nov., from the carpenter bee (Xylocopa violacea) digestive tract.</title>
        <authorList>
            <person name="Alberoni D."/>
            <person name="Baffoni L."/>
            <person name="Di Gioia D."/>
            <person name="Gaggia F."/>
            <person name="Biavati B."/>
        </authorList>
    </citation>
    <scope>NUCLEOTIDE SEQUENCE [LARGE SCALE GENOMIC DNA]</scope>
    <source>
        <strain evidence="4 5">XV2</strain>
    </source>
</reference>
<proteinExistence type="predicted"/>
<gene>
    <name evidence="4" type="ORF">CRD59_04600</name>
</gene>
<dbReference type="InterPro" id="IPR022893">
    <property type="entry name" value="Shikimate_DH_fam"/>
</dbReference>
<dbReference type="GO" id="GO:0005829">
    <property type="term" value="C:cytosol"/>
    <property type="evidence" value="ECO:0007669"/>
    <property type="project" value="TreeGrafter"/>
</dbReference>
<comment type="caution">
    <text evidence="4">The sequence shown here is derived from an EMBL/GenBank/DDBJ whole genome shotgun (WGS) entry which is preliminary data.</text>
</comment>
<comment type="pathway">
    <text evidence="1">Metabolic intermediate biosynthesis; chorismate biosynthesis; chorismate from D-erythrose 4-phosphate and phosphoenolpyruvate: step 4/7.</text>
</comment>
<accession>A0A366KC64</accession>
<evidence type="ECO:0000259" key="3">
    <source>
        <dbReference type="Pfam" id="PF08501"/>
    </source>
</evidence>
<dbReference type="OrthoDB" id="9776868at2"/>
<dbReference type="EMBL" id="PDCH01000007">
    <property type="protein sequence ID" value="RBP99336.1"/>
    <property type="molecule type" value="Genomic_DNA"/>
</dbReference>
<name>A0A366KC64_9BIFI</name>
<dbReference type="GO" id="GO:0009073">
    <property type="term" value="P:aromatic amino acid family biosynthetic process"/>
    <property type="evidence" value="ECO:0007669"/>
    <property type="project" value="UniProtKB-KW"/>
</dbReference>
<dbReference type="GO" id="GO:0004764">
    <property type="term" value="F:shikimate 3-dehydrogenase (NADP+) activity"/>
    <property type="evidence" value="ECO:0007669"/>
    <property type="project" value="InterPro"/>
</dbReference>
<keyword evidence="5" id="KW-1185">Reference proteome</keyword>
<protein>
    <submittedName>
        <fullName evidence="4">Shikimate dehydrogenase</fullName>
    </submittedName>
</protein>